<dbReference type="InterPro" id="IPR036388">
    <property type="entry name" value="WH-like_DNA-bd_sf"/>
</dbReference>
<evidence type="ECO:0000256" key="2">
    <source>
        <dbReference type="ARBA" id="ARBA00023125"/>
    </source>
</evidence>
<keyword evidence="1" id="KW-0805">Transcription regulation</keyword>
<dbReference type="SMART" id="SM00421">
    <property type="entry name" value="HTH_LUXR"/>
    <property type="match status" value="1"/>
</dbReference>
<keyword evidence="6" id="KW-1185">Reference proteome</keyword>
<sequence length="371" mass="40742">MRRDPLHRTRDEIADLAQQGCDWVAFAERVGVILERVLPFERSCWHTVDPGTVLITGNLSQGVHCSGSWLAKYEYVVEDVNKWSFLARSGRRAGAMSLATHGDPSRSPRHRSEESYGIGDELRASFVTDGVYWGAAGFLRDRGRAWFTEEDVRFMAAVCEPIADGFRRALLRPLVISDTVVEEGPGVVVFDAGGDVESVSPSAERWIEQMVEHPAPCRPAESKMVQVVAAHARQLAAGHDPLDGAPRARVRTRSGAWLLLYGTPLRGGHDGRTAVIIQPATPQDVAPLVALAYGLSERECQVTQLCLQGLSTRQIAHSLRVSPYTVQDHLKSIFGKTGVRSRGEMVGQVFLEHYVPRWRTAASSSAPTPAV</sequence>
<gene>
    <name evidence="5" type="ORF">ACFSHS_13675</name>
</gene>
<keyword evidence="3" id="KW-0804">Transcription</keyword>
<dbReference type="PRINTS" id="PR00038">
    <property type="entry name" value="HTHLUXR"/>
</dbReference>
<evidence type="ECO:0000313" key="6">
    <source>
        <dbReference type="Proteomes" id="UP001597402"/>
    </source>
</evidence>
<dbReference type="RefSeq" id="WP_376876880.1">
    <property type="nucleotide sequence ID" value="NZ_JBHUHP010000012.1"/>
</dbReference>
<reference evidence="6" key="1">
    <citation type="journal article" date="2019" name="Int. J. Syst. Evol. Microbiol.">
        <title>The Global Catalogue of Microorganisms (GCM) 10K type strain sequencing project: providing services to taxonomists for standard genome sequencing and annotation.</title>
        <authorList>
            <consortium name="The Broad Institute Genomics Platform"/>
            <consortium name="The Broad Institute Genome Sequencing Center for Infectious Disease"/>
            <person name="Wu L."/>
            <person name="Ma J."/>
        </authorList>
    </citation>
    <scope>NUCLEOTIDE SEQUENCE [LARGE SCALE GENOMIC DNA]</scope>
    <source>
        <strain evidence="6">JCM 3338</strain>
    </source>
</reference>
<evidence type="ECO:0000259" key="4">
    <source>
        <dbReference type="PROSITE" id="PS50043"/>
    </source>
</evidence>
<dbReference type="Gene3D" id="1.10.10.10">
    <property type="entry name" value="Winged helix-like DNA-binding domain superfamily/Winged helix DNA-binding domain"/>
    <property type="match status" value="1"/>
</dbReference>
<dbReference type="PANTHER" id="PTHR44688">
    <property type="entry name" value="DNA-BINDING TRANSCRIPTIONAL ACTIVATOR DEVR_DOSR"/>
    <property type="match status" value="1"/>
</dbReference>
<dbReference type="InterPro" id="IPR000792">
    <property type="entry name" value="Tscrpt_reg_LuxR_C"/>
</dbReference>
<dbReference type="PROSITE" id="PS50043">
    <property type="entry name" value="HTH_LUXR_2"/>
    <property type="match status" value="1"/>
</dbReference>
<accession>A0ABW4XCW0</accession>
<keyword evidence="2" id="KW-0238">DNA-binding</keyword>
<dbReference type="PANTHER" id="PTHR44688:SF16">
    <property type="entry name" value="DNA-BINDING TRANSCRIPTIONAL ACTIVATOR DEVR_DOSR"/>
    <property type="match status" value="1"/>
</dbReference>
<dbReference type="Pfam" id="PF00196">
    <property type="entry name" value="GerE"/>
    <property type="match status" value="1"/>
</dbReference>
<evidence type="ECO:0000313" key="5">
    <source>
        <dbReference type="EMBL" id="MFD2092621.1"/>
    </source>
</evidence>
<evidence type="ECO:0000256" key="3">
    <source>
        <dbReference type="ARBA" id="ARBA00023163"/>
    </source>
</evidence>
<evidence type="ECO:0000256" key="1">
    <source>
        <dbReference type="ARBA" id="ARBA00023015"/>
    </source>
</evidence>
<organism evidence="5 6">
    <name type="scientific">Blastococcus deserti</name>
    <dbReference type="NCBI Taxonomy" id="2259033"/>
    <lineage>
        <taxon>Bacteria</taxon>
        <taxon>Bacillati</taxon>
        <taxon>Actinomycetota</taxon>
        <taxon>Actinomycetes</taxon>
        <taxon>Geodermatophilales</taxon>
        <taxon>Geodermatophilaceae</taxon>
        <taxon>Blastococcus</taxon>
    </lineage>
</organism>
<feature type="domain" description="HTH luxR-type" evidence="4">
    <location>
        <begin position="287"/>
        <end position="354"/>
    </location>
</feature>
<name>A0ABW4XCW0_9ACTN</name>
<proteinExistence type="predicted"/>
<dbReference type="SUPFAM" id="SSF46894">
    <property type="entry name" value="C-terminal effector domain of the bipartite response regulators"/>
    <property type="match status" value="1"/>
</dbReference>
<dbReference type="InterPro" id="IPR016032">
    <property type="entry name" value="Sig_transdc_resp-reg_C-effctor"/>
</dbReference>
<dbReference type="Proteomes" id="UP001597402">
    <property type="component" value="Unassembled WGS sequence"/>
</dbReference>
<dbReference type="CDD" id="cd06170">
    <property type="entry name" value="LuxR_C_like"/>
    <property type="match status" value="1"/>
</dbReference>
<protein>
    <submittedName>
        <fullName evidence="5">LuxR C-terminal-related transcriptional regulator</fullName>
    </submittedName>
</protein>
<comment type="caution">
    <text evidence="5">The sequence shown here is derived from an EMBL/GenBank/DDBJ whole genome shotgun (WGS) entry which is preliminary data.</text>
</comment>
<dbReference type="PROSITE" id="PS00622">
    <property type="entry name" value="HTH_LUXR_1"/>
    <property type="match status" value="1"/>
</dbReference>
<dbReference type="EMBL" id="JBHUHP010000012">
    <property type="protein sequence ID" value="MFD2092621.1"/>
    <property type="molecule type" value="Genomic_DNA"/>
</dbReference>